<dbReference type="GO" id="GO:0046872">
    <property type="term" value="F:metal ion binding"/>
    <property type="evidence" value="ECO:0007669"/>
    <property type="project" value="InterPro"/>
</dbReference>
<keyword evidence="3" id="KW-1185">Reference proteome</keyword>
<protein>
    <submittedName>
        <fullName evidence="2">Uncharacterized protein (TIGR03083 family)</fullName>
    </submittedName>
</protein>
<gene>
    <name evidence="2" type="ORF">FHU29_001217</name>
</gene>
<dbReference type="InterPro" id="IPR024344">
    <property type="entry name" value="MDMPI_metal-binding"/>
</dbReference>
<sequence>MTETAVLRRHIGAQRREFADLLDSLPGASWEAPSLCAGWRVRDVVAHMTIGFRYSLPRFVLEMLKARGNFNRMADQTARRDGSAFTPAELAGLLHANADHPWKPPGSGYEAPLGHDIIHGLDITVALGLEYLVPPQRLAIVLADTTPNSSSVKFFGADLSGVRLAATDLDFTFGTGATVEGLAQDLLLVICGRKLPAGRLRGESADRFTATS</sequence>
<reference evidence="2 3" key="1">
    <citation type="submission" date="2020-08" db="EMBL/GenBank/DDBJ databases">
        <title>Sequencing the genomes of 1000 actinobacteria strains.</title>
        <authorList>
            <person name="Klenk H.-P."/>
        </authorList>
    </citation>
    <scope>NUCLEOTIDE SEQUENCE [LARGE SCALE GENOMIC DNA]</scope>
    <source>
        <strain evidence="2 3">DSM 45258</strain>
    </source>
</reference>
<dbReference type="SUPFAM" id="SSF109854">
    <property type="entry name" value="DinB/YfiT-like putative metalloenzymes"/>
    <property type="match status" value="1"/>
</dbReference>
<dbReference type="RefSeq" id="WP_064440822.1">
    <property type="nucleotide sequence ID" value="NZ_BDDI01000010.1"/>
</dbReference>
<evidence type="ECO:0000313" key="3">
    <source>
        <dbReference type="Proteomes" id="UP000567922"/>
    </source>
</evidence>
<organism evidence="2 3">
    <name type="scientific">Hoyosella altamirensis</name>
    <dbReference type="NCBI Taxonomy" id="616997"/>
    <lineage>
        <taxon>Bacteria</taxon>
        <taxon>Bacillati</taxon>
        <taxon>Actinomycetota</taxon>
        <taxon>Actinomycetes</taxon>
        <taxon>Mycobacteriales</taxon>
        <taxon>Hoyosellaceae</taxon>
        <taxon>Hoyosella</taxon>
    </lineage>
</organism>
<feature type="domain" description="Mycothiol-dependent maleylpyruvate isomerase metal-binding" evidence="1">
    <location>
        <begin position="13"/>
        <end position="98"/>
    </location>
</feature>
<dbReference type="InterPro" id="IPR034660">
    <property type="entry name" value="DinB/YfiT-like"/>
</dbReference>
<dbReference type="Proteomes" id="UP000567922">
    <property type="component" value="Unassembled WGS sequence"/>
</dbReference>
<accession>A0A839RL45</accession>
<comment type="caution">
    <text evidence="2">The sequence shown here is derived from an EMBL/GenBank/DDBJ whole genome shotgun (WGS) entry which is preliminary data.</text>
</comment>
<dbReference type="AlphaFoldDB" id="A0A839RL45"/>
<dbReference type="Pfam" id="PF11716">
    <property type="entry name" value="MDMPI_N"/>
    <property type="match status" value="1"/>
</dbReference>
<dbReference type="InterPro" id="IPR017517">
    <property type="entry name" value="Maleyloyr_isom"/>
</dbReference>
<evidence type="ECO:0000259" key="1">
    <source>
        <dbReference type="Pfam" id="PF11716"/>
    </source>
</evidence>
<proteinExistence type="predicted"/>
<name>A0A839RL45_9ACTN</name>
<dbReference type="Gene3D" id="1.20.120.450">
    <property type="entry name" value="dinb family like domain"/>
    <property type="match status" value="1"/>
</dbReference>
<evidence type="ECO:0000313" key="2">
    <source>
        <dbReference type="EMBL" id="MBB3036783.1"/>
    </source>
</evidence>
<dbReference type="NCBIfam" id="TIGR03083">
    <property type="entry name" value="maleylpyruvate isomerase family mycothiol-dependent enzyme"/>
    <property type="match status" value="1"/>
</dbReference>
<dbReference type="EMBL" id="JACHWS010000001">
    <property type="protein sequence ID" value="MBB3036783.1"/>
    <property type="molecule type" value="Genomic_DNA"/>
</dbReference>
<dbReference type="OrthoDB" id="5178565at2"/>